<dbReference type="AlphaFoldDB" id="A0A4D7CT39"/>
<accession>A0A4D7CT39</accession>
<protein>
    <submittedName>
        <fullName evidence="1">Folate family ECF transporter S component</fullName>
    </submittedName>
</protein>
<dbReference type="NCBIfam" id="TIGR04518">
    <property type="entry name" value="ECF_S_folT_fam"/>
    <property type="match status" value="1"/>
</dbReference>
<evidence type="ECO:0000313" key="1">
    <source>
        <dbReference type="EMBL" id="QCI87178.1"/>
    </source>
</evidence>
<dbReference type="OrthoDB" id="4624at2"/>
<keyword evidence="2" id="KW-1185">Reference proteome</keyword>
<dbReference type="Gene3D" id="1.10.1760.20">
    <property type="match status" value="1"/>
</dbReference>
<organism evidence="1 2">
    <name type="scientific">Vagococcus zengguangii</name>
    <dbReference type="NCBI Taxonomy" id="2571750"/>
    <lineage>
        <taxon>Bacteria</taxon>
        <taxon>Bacillati</taxon>
        <taxon>Bacillota</taxon>
        <taxon>Bacilli</taxon>
        <taxon>Lactobacillales</taxon>
        <taxon>Enterococcaceae</taxon>
        <taxon>Vagococcus</taxon>
    </lineage>
</organism>
<proteinExistence type="predicted"/>
<reference evidence="1 2" key="1">
    <citation type="submission" date="2019-04" db="EMBL/GenBank/DDBJ databases">
        <title>Vagococcus sp. nov., isolated from faeces of yaks (Bos grunniens).</title>
        <authorList>
            <person name="Ge Y."/>
        </authorList>
    </citation>
    <scope>NUCLEOTIDE SEQUENCE [LARGE SCALE GENOMIC DNA]</scope>
    <source>
        <strain evidence="1 2">MN-17</strain>
    </source>
</reference>
<sequence>MLPPGRRGDPRFCFRIRCIVVYLCGCSRKEWQDMKRKIGAKEIALMGLLIAMQIILTRQFVVQTEFFRISFSFIAVILMGWLFGPLFAAVGNGLADLFGFVLRPVGMFFPGYTLTAVVEGLIYGLFFYNKKMTLTRNIIGNLVGSIASTSLNTVWLWMTMGKESTIAYLPGRLLTALVLLVVKILVVELIAKRKMLTRLVTK</sequence>
<dbReference type="InterPro" id="IPR024529">
    <property type="entry name" value="ECF_trnsprt_substrate-spec"/>
</dbReference>
<dbReference type="KEGG" id="vao:FA707_09655"/>
<gene>
    <name evidence="1" type="ORF">FA707_09655</name>
</gene>
<dbReference type="EMBL" id="CP039712">
    <property type="protein sequence ID" value="QCI87178.1"/>
    <property type="molecule type" value="Genomic_DNA"/>
</dbReference>
<dbReference type="Proteomes" id="UP000298615">
    <property type="component" value="Chromosome"/>
</dbReference>
<dbReference type="Pfam" id="PF12822">
    <property type="entry name" value="ECF_trnsprt"/>
    <property type="match status" value="1"/>
</dbReference>
<dbReference type="InterPro" id="IPR030949">
    <property type="entry name" value="ECF_S_folate_fam"/>
</dbReference>
<name>A0A4D7CT39_9ENTE</name>
<evidence type="ECO:0000313" key="2">
    <source>
        <dbReference type="Proteomes" id="UP000298615"/>
    </source>
</evidence>
<dbReference type="GO" id="GO:0022857">
    <property type="term" value="F:transmembrane transporter activity"/>
    <property type="evidence" value="ECO:0007669"/>
    <property type="project" value="InterPro"/>
</dbReference>